<evidence type="ECO:0000256" key="1">
    <source>
        <dbReference type="PROSITE-ProRule" id="PRU00169"/>
    </source>
</evidence>
<proteinExistence type="predicted"/>
<accession>A0A0D6B1B9</accession>
<dbReference type="SMART" id="SM00448">
    <property type="entry name" value="REC"/>
    <property type="match status" value="1"/>
</dbReference>
<dbReference type="InterPro" id="IPR011006">
    <property type="entry name" value="CheY-like_superfamily"/>
</dbReference>
<dbReference type="InterPro" id="IPR052893">
    <property type="entry name" value="TCS_response_regulator"/>
</dbReference>
<dbReference type="PATRIC" id="fig|35806.4.peg.1795"/>
<gene>
    <name evidence="3" type="ORF">NHU_01742</name>
</gene>
<dbReference type="PANTHER" id="PTHR44520">
    <property type="entry name" value="RESPONSE REGULATOR RCP1-RELATED"/>
    <property type="match status" value="1"/>
</dbReference>
<dbReference type="PROSITE" id="PS50110">
    <property type="entry name" value="RESPONSE_REGULATORY"/>
    <property type="match status" value="1"/>
</dbReference>
<dbReference type="AlphaFoldDB" id="A0A0D6B1B9"/>
<sequence>MMVDDCRFERKMVKRLIRKTGLVETMLEFGMAEEAIDYLRDPSCPKIDVVILDINMPRMNGFEFLEQIYEDLPGHLRNSVVVILTSSECAADMRQAERFPMVRSFLRKPIGENEISHLDRLVNA</sequence>
<dbReference type="Proteomes" id="UP000064912">
    <property type="component" value="Chromosome"/>
</dbReference>
<dbReference type="GO" id="GO:0000160">
    <property type="term" value="P:phosphorelay signal transduction system"/>
    <property type="evidence" value="ECO:0007669"/>
    <property type="project" value="InterPro"/>
</dbReference>
<dbReference type="Gene3D" id="3.40.50.2300">
    <property type="match status" value="1"/>
</dbReference>
<feature type="domain" description="Response regulatory" evidence="2">
    <location>
        <begin position="1"/>
        <end position="123"/>
    </location>
</feature>
<dbReference type="KEGG" id="rsu:NHU_01742"/>
<name>A0A0D6B1B9_RHOSU</name>
<evidence type="ECO:0000313" key="3">
    <source>
        <dbReference type="EMBL" id="BAQ68897.1"/>
    </source>
</evidence>
<protein>
    <submittedName>
        <fullName evidence="3">Response regulator receiver protein</fullName>
    </submittedName>
</protein>
<evidence type="ECO:0000259" key="2">
    <source>
        <dbReference type="PROSITE" id="PS50110"/>
    </source>
</evidence>
<dbReference type="PANTHER" id="PTHR44520:SF2">
    <property type="entry name" value="RESPONSE REGULATOR RCP1"/>
    <property type="match status" value="1"/>
</dbReference>
<dbReference type="EMBL" id="AP014800">
    <property type="protein sequence ID" value="BAQ68897.1"/>
    <property type="molecule type" value="Genomic_DNA"/>
</dbReference>
<organism evidence="3 4">
    <name type="scientific">Rhodovulum sulfidophilum</name>
    <name type="common">Rhodobacter sulfidophilus</name>
    <dbReference type="NCBI Taxonomy" id="35806"/>
    <lineage>
        <taxon>Bacteria</taxon>
        <taxon>Pseudomonadati</taxon>
        <taxon>Pseudomonadota</taxon>
        <taxon>Alphaproteobacteria</taxon>
        <taxon>Rhodobacterales</taxon>
        <taxon>Paracoccaceae</taxon>
        <taxon>Rhodovulum</taxon>
    </lineage>
</organism>
<dbReference type="Pfam" id="PF00072">
    <property type="entry name" value="Response_reg"/>
    <property type="match status" value="1"/>
</dbReference>
<evidence type="ECO:0000313" key="4">
    <source>
        <dbReference type="Proteomes" id="UP000064912"/>
    </source>
</evidence>
<reference evidence="3 4" key="1">
    <citation type="submission" date="2015-02" db="EMBL/GenBank/DDBJ databases">
        <title>Genome sequene of Rhodovulum sulfidophilum DSM 2351.</title>
        <authorList>
            <person name="Nagao N."/>
        </authorList>
    </citation>
    <scope>NUCLEOTIDE SEQUENCE [LARGE SCALE GENOMIC DNA]</scope>
    <source>
        <strain evidence="3 4">DSM 2351</strain>
    </source>
</reference>
<feature type="modified residue" description="4-aspartylphosphate" evidence="1">
    <location>
        <position position="53"/>
    </location>
</feature>
<dbReference type="eggNOG" id="COG0784">
    <property type="taxonomic scope" value="Bacteria"/>
</dbReference>
<dbReference type="InterPro" id="IPR001789">
    <property type="entry name" value="Sig_transdc_resp-reg_receiver"/>
</dbReference>
<dbReference type="SUPFAM" id="SSF52172">
    <property type="entry name" value="CheY-like"/>
    <property type="match status" value="1"/>
</dbReference>
<keyword evidence="1" id="KW-0597">Phosphoprotein</keyword>